<feature type="transmembrane region" description="Helical" evidence="6">
    <location>
        <begin position="112"/>
        <end position="129"/>
    </location>
</feature>
<feature type="transmembrane region" description="Helical" evidence="6">
    <location>
        <begin position="169"/>
        <end position="189"/>
    </location>
</feature>
<dbReference type="Proteomes" id="UP000252254">
    <property type="component" value="Unassembled WGS sequence"/>
</dbReference>
<dbReference type="GO" id="GO:0015648">
    <property type="term" value="F:lipid-linked peptidoglycan transporter activity"/>
    <property type="evidence" value="ECO:0007669"/>
    <property type="project" value="TreeGrafter"/>
</dbReference>
<keyword evidence="5 6" id="KW-0472">Membrane</keyword>
<feature type="transmembrane region" description="Helical" evidence="6">
    <location>
        <begin position="136"/>
        <end position="157"/>
    </location>
</feature>
<dbReference type="GO" id="GO:0032153">
    <property type="term" value="C:cell division site"/>
    <property type="evidence" value="ECO:0007669"/>
    <property type="project" value="TreeGrafter"/>
</dbReference>
<feature type="transmembrane region" description="Helical" evidence="6">
    <location>
        <begin position="201"/>
        <end position="218"/>
    </location>
</feature>
<evidence type="ECO:0000256" key="5">
    <source>
        <dbReference type="ARBA" id="ARBA00023136"/>
    </source>
</evidence>
<organism evidence="7 8">
    <name type="scientific">Paraliobacillus ryukyuensis</name>
    <dbReference type="NCBI Taxonomy" id="200904"/>
    <lineage>
        <taxon>Bacteria</taxon>
        <taxon>Bacillati</taxon>
        <taxon>Bacillota</taxon>
        <taxon>Bacilli</taxon>
        <taxon>Bacillales</taxon>
        <taxon>Bacillaceae</taxon>
        <taxon>Paraliobacillus</taxon>
    </lineage>
</organism>
<dbReference type="EMBL" id="QNRI01000013">
    <property type="protein sequence ID" value="RBO93165.1"/>
    <property type="molecule type" value="Genomic_DNA"/>
</dbReference>
<dbReference type="RefSeq" id="WP_113870009.1">
    <property type="nucleotide sequence ID" value="NZ_BAABQN010000006.1"/>
</dbReference>
<dbReference type="Pfam" id="PF01098">
    <property type="entry name" value="FTSW_RODA_SPOVE"/>
    <property type="match status" value="1"/>
</dbReference>
<dbReference type="AlphaFoldDB" id="A0A366DTC6"/>
<evidence type="ECO:0000256" key="1">
    <source>
        <dbReference type="ARBA" id="ARBA00004141"/>
    </source>
</evidence>
<dbReference type="OrthoDB" id="2192428at2"/>
<feature type="transmembrane region" description="Helical" evidence="6">
    <location>
        <begin position="79"/>
        <end position="100"/>
    </location>
</feature>
<feature type="transmembrane region" description="Helical" evidence="6">
    <location>
        <begin position="328"/>
        <end position="350"/>
    </location>
</feature>
<dbReference type="GO" id="GO:0008360">
    <property type="term" value="P:regulation of cell shape"/>
    <property type="evidence" value="ECO:0007669"/>
    <property type="project" value="UniProtKB-KW"/>
</dbReference>
<evidence type="ECO:0000256" key="6">
    <source>
        <dbReference type="SAM" id="Phobius"/>
    </source>
</evidence>
<proteinExistence type="predicted"/>
<evidence type="ECO:0000313" key="7">
    <source>
        <dbReference type="EMBL" id="RBO93165.1"/>
    </source>
</evidence>
<evidence type="ECO:0000256" key="2">
    <source>
        <dbReference type="ARBA" id="ARBA00022692"/>
    </source>
</evidence>
<protein>
    <submittedName>
        <fullName evidence="7">Cell division protein FtsW (Lipid II flippase)</fullName>
    </submittedName>
</protein>
<keyword evidence="3" id="KW-0133">Cell shape</keyword>
<keyword evidence="7" id="KW-0132">Cell division</keyword>
<comment type="subcellular location">
    <subcellularLocation>
        <location evidence="1">Membrane</location>
        <topology evidence="1">Multi-pass membrane protein</topology>
    </subcellularLocation>
</comment>
<sequence length="430" mass="48729">MRSDKFEEFLSKVISKVKSKEAQGLIRNELRNHLQALKQACQQKTFSKEDAEKKAIEEMGNPFTLGEDLNLLHRPKIDWVLIALFGMIAVISFLPLVNGANGLSNPFVRQTIWYTLASLILITLLFFDYRKLKKLWMLFYGIGLIIHVYTYFFGITINGAKCWVDLPGVVLYVPMITVFFFILSWAGIFNRINAITSKSKQGVISLLFWIPLLVYLLLPDFTIGFIYFTCITTMFVFSPVRKKIAIKLVAFNTIVTLSVVIIIISFFWRRVYNRVSLILNYSANGEMDIYHKVRETLSQAGWFGNGINSKLQVPNAHTDLVFPYLVNLFGWVFGILLCLILLVFMIRILLNGLKSKDSFGRLLVIGGGTLLIVPTILNIAMGLGLIPYISVSLPFISYGGSMLIVSTAMLGLILSIYRRKDIVEGTKVKK</sequence>
<dbReference type="InterPro" id="IPR047928">
    <property type="entry name" value="Perm_prefix_1"/>
</dbReference>
<dbReference type="NCBIfam" id="NF038403">
    <property type="entry name" value="perm_prefix_1"/>
    <property type="match status" value="1"/>
</dbReference>
<keyword evidence="7" id="KW-0131">Cell cycle</keyword>
<evidence type="ECO:0000313" key="8">
    <source>
        <dbReference type="Proteomes" id="UP000252254"/>
    </source>
</evidence>
<feature type="transmembrane region" description="Helical" evidence="6">
    <location>
        <begin position="248"/>
        <end position="268"/>
    </location>
</feature>
<accession>A0A366DTC6</accession>
<keyword evidence="4 6" id="KW-1133">Transmembrane helix</keyword>
<evidence type="ECO:0000256" key="4">
    <source>
        <dbReference type="ARBA" id="ARBA00022989"/>
    </source>
</evidence>
<dbReference type="PANTHER" id="PTHR30474:SF1">
    <property type="entry name" value="PEPTIDOGLYCAN GLYCOSYLTRANSFERASE MRDB"/>
    <property type="match status" value="1"/>
</dbReference>
<comment type="caution">
    <text evidence="7">The sequence shown here is derived from an EMBL/GenBank/DDBJ whole genome shotgun (WGS) entry which is preliminary data.</text>
</comment>
<keyword evidence="8" id="KW-1185">Reference proteome</keyword>
<feature type="transmembrane region" description="Helical" evidence="6">
    <location>
        <begin position="362"/>
        <end position="389"/>
    </location>
</feature>
<gene>
    <name evidence="7" type="ORF">DES48_11331</name>
</gene>
<keyword evidence="2 6" id="KW-0812">Transmembrane</keyword>
<feature type="transmembrane region" description="Helical" evidence="6">
    <location>
        <begin position="224"/>
        <end position="241"/>
    </location>
</feature>
<evidence type="ECO:0000256" key="3">
    <source>
        <dbReference type="ARBA" id="ARBA00022960"/>
    </source>
</evidence>
<dbReference type="InterPro" id="IPR001182">
    <property type="entry name" value="FtsW/RodA"/>
</dbReference>
<dbReference type="GO" id="GO:0051301">
    <property type="term" value="P:cell division"/>
    <property type="evidence" value="ECO:0007669"/>
    <property type="project" value="UniProtKB-KW"/>
</dbReference>
<dbReference type="PANTHER" id="PTHR30474">
    <property type="entry name" value="CELL CYCLE PROTEIN"/>
    <property type="match status" value="1"/>
</dbReference>
<feature type="transmembrane region" description="Helical" evidence="6">
    <location>
        <begin position="395"/>
        <end position="417"/>
    </location>
</feature>
<dbReference type="GO" id="GO:0005886">
    <property type="term" value="C:plasma membrane"/>
    <property type="evidence" value="ECO:0007669"/>
    <property type="project" value="TreeGrafter"/>
</dbReference>
<name>A0A366DTC6_9BACI</name>
<reference evidence="7 8" key="1">
    <citation type="submission" date="2018-06" db="EMBL/GenBank/DDBJ databases">
        <title>Genomic Encyclopedia of Type Strains, Phase IV (KMG-IV): sequencing the most valuable type-strain genomes for metagenomic binning, comparative biology and taxonomic classification.</title>
        <authorList>
            <person name="Goeker M."/>
        </authorList>
    </citation>
    <scope>NUCLEOTIDE SEQUENCE [LARGE SCALE GENOMIC DNA]</scope>
    <source>
        <strain evidence="7 8">DSM 15140</strain>
    </source>
</reference>